<dbReference type="Pfam" id="PF05638">
    <property type="entry name" value="T6SS_HCP"/>
    <property type="match status" value="1"/>
</dbReference>
<reference evidence="2 3" key="1">
    <citation type="submission" date="2019-05" db="EMBL/GenBank/DDBJ databases">
        <title>Whole genome sequence analysis of Cupriavidus campinensis S14E4C strain.</title>
        <authorList>
            <person name="Abbaszade G."/>
            <person name="Szabo A."/>
            <person name="Toumi M."/>
            <person name="Toth E."/>
        </authorList>
    </citation>
    <scope>NUCLEOTIDE SEQUENCE [LARGE SCALE GENOMIC DNA]</scope>
    <source>
        <strain evidence="2 3">S14E4C</strain>
    </source>
</reference>
<evidence type="ECO:0000313" key="2">
    <source>
        <dbReference type="EMBL" id="TSP11379.1"/>
    </source>
</evidence>
<evidence type="ECO:0000256" key="1">
    <source>
        <dbReference type="SAM" id="MobiDB-lite"/>
    </source>
</evidence>
<feature type="compositionally biased region" description="Polar residues" evidence="1">
    <location>
        <begin position="150"/>
        <end position="159"/>
    </location>
</feature>
<dbReference type="InterPro" id="IPR053165">
    <property type="entry name" value="HSI-I_assembly_Hcp1"/>
</dbReference>
<dbReference type="PANTHER" id="PTHR36152:SF5">
    <property type="entry name" value="PROTEIN HCP1"/>
    <property type="match status" value="1"/>
</dbReference>
<proteinExistence type="predicted"/>
<evidence type="ECO:0000313" key="3">
    <source>
        <dbReference type="Proteomes" id="UP000318943"/>
    </source>
</evidence>
<organism evidence="2 3">
    <name type="scientific">Cupriavidus campinensis</name>
    <dbReference type="NCBI Taxonomy" id="151783"/>
    <lineage>
        <taxon>Bacteria</taxon>
        <taxon>Pseudomonadati</taxon>
        <taxon>Pseudomonadota</taxon>
        <taxon>Betaproteobacteria</taxon>
        <taxon>Burkholderiales</taxon>
        <taxon>Burkholderiaceae</taxon>
        <taxon>Cupriavidus</taxon>
    </lineage>
</organism>
<dbReference type="InterPro" id="IPR036624">
    <property type="entry name" value="Hcp1-lik_sf"/>
</dbReference>
<accession>A0ABY3EKA2</accession>
<keyword evidence="3" id="KW-1185">Reference proteome</keyword>
<gene>
    <name evidence="2" type="ORF">FGG12_17205</name>
</gene>
<dbReference type="Gene3D" id="2.30.110.20">
    <property type="entry name" value="Hcp1-like"/>
    <property type="match status" value="1"/>
</dbReference>
<comment type="caution">
    <text evidence="2">The sequence shown here is derived from an EMBL/GenBank/DDBJ whole genome shotgun (WGS) entry which is preliminary data.</text>
</comment>
<feature type="region of interest" description="Disordered" evidence="1">
    <location>
        <begin position="220"/>
        <end position="241"/>
    </location>
</feature>
<dbReference type="Proteomes" id="UP000318943">
    <property type="component" value="Unassembled WGS sequence"/>
</dbReference>
<name>A0ABY3EKA2_9BURK</name>
<sequence>MAQDIFLKLTGIEGEAADASHSKEIEVLTWEWSVKQPSNMHAGRGGGAGKATVEDLTFEHYVDRATPNLVQYCLTGKHIGSAVLTMRKAGGKPLEFLRITMEDVLITQVKPAHNINMRAPREEVSLATTPSVSKSLGNPCRLIQPVTARPQESTRTSPPSKMRRSAGSSQNWLQRSTLRPERFIDILRSHTRTQPRRAPQYGKGRTDLCLNDCRILRITRNGPRENRKKRRHQGNGLNLAH</sequence>
<feature type="region of interest" description="Disordered" evidence="1">
    <location>
        <begin position="128"/>
        <end position="174"/>
    </location>
</feature>
<dbReference type="SUPFAM" id="SSF141452">
    <property type="entry name" value="Hcp1-like"/>
    <property type="match status" value="1"/>
</dbReference>
<protein>
    <submittedName>
        <fullName evidence="2">Type VI secretion system tube protein Hcp</fullName>
    </submittedName>
</protein>
<dbReference type="EMBL" id="VCIZ01000010">
    <property type="protein sequence ID" value="TSP11379.1"/>
    <property type="molecule type" value="Genomic_DNA"/>
</dbReference>
<dbReference type="PANTHER" id="PTHR36152">
    <property type="entry name" value="CYTOPLASMIC PROTEIN-RELATED"/>
    <property type="match status" value="1"/>
</dbReference>
<dbReference type="InterPro" id="IPR008514">
    <property type="entry name" value="T6SS_Hcp"/>
</dbReference>